<name>A0A1V2DX04_9GAMM</name>
<evidence type="ECO:0000256" key="1">
    <source>
        <dbReference type="ARBA" id="ARBA00023186"/>
    </source>
</evidence>
<dbReference type="InterPro" id="IPR021059">
    <property type="entry name" value="DnaJ-related_N"/>
</dbReference>
<keyword evidence="4" id="KW-1185">Reference proteome</keyword>
<evidence type="ECO:0000313" key="4">
    <source>
        <dbReference type="Proteomes" id="UP000189339"/>
    </source>
</evidence>
<dbReference type="SMART" id="SM00271">
    <property type="entry name" value="DnaJ"/>
    <property type="match status" value="1"/>
</dbReference>
<proteinExistence type="predicted"/>
<gene>
    <name evidence="3" type="ORF">BTO32_02315</name>
</gene>
<accession>A0A1V2DX04</accession>
<dbReference type="PROSITE" id="PS50076">
    <property type="entry name" value="DNAJ_2"/>
    <property type="match status" value="1"/>
</dbReference>
<dbReference type="RefSeq" id="WP_076722808.1">
    <property type="nucleotide sequence ID" value="NZ_JABWTC010000009.1"/>
</dbReference>
<sequence length="223" mass="25271">MDSRNLLSRTDMPSRGQDARQAQLEQQVQHLLVAIEHTLRAHPAGVSELALIKALQAAPWQLVGDVDFHDPARLYPVHFLIFHTLYRLRDQLAEAGESLTISPLRIRLQATAEPRTDTMPGAPDPLRLFYLDLSQYRLSEDSIRQMMDDFWAGAPRTPPAREETRAAARQLGLDALPEDFALVKQAFRRAVMRAHPDRGGDTETVQRLNQAFSVLKAHFQYSI</sequence>
<dbReference type="CDD" id="cd06257">
    <property type="entry name" value="DnaJ"/>
    <property type="match status" value="1"/>
</dbReference>
<evidence type="ECO:0000259" key="2">
    <source>
        <dbReference type="PROSITE" id="PS50076"/>
    </source>
</evidence>
<comment type="caution">
    <text evidence="3">The sequence shown here is derived from an EMBL/GenBank/DDBJ whole genome shotgun (WGS) entry which is preliminary data.</text>
</comment>
<dbReference type="InterPro" id="IPR036869">
    <property type="entry name" value="J_dom_sf"/>
</dbReference>
<organism evidence="3 4">
    <name type="scientific">Marinobacter lutaoensis</name>
    <dbReference type="NCBI Taxonomy" id="135739"/>
    <lineage>
        <taxon>Bacteria</taxon>
        <taxon>Pseudomonadati</taxon>
        <taxon>Pseudomonadota</taxon>
        <taxon>Gammaproteobacteria</taxon>
        <taxon>Pseudomonadales</taxon>
        <taxon>Marinobacteraceae</taxon>
        <taxon>Marinobacter</taxon>
    </lineage>
</organism>
<protein>
    <submittedName>
        <fullName evidence="3">Molecular chaperone DnaJ</fullName>
    </submittedName>
</protein>
<dbReference type="SUPFAM" id="SSF46565">
    <property type="entry name" value="Chaperone J-domain"/>
    <property type="match status" value="1"/>
</dbReference>
<dbReference type="InterPro" id="IPR001623">
    <property type="entry name" value="DnaJ_domain"/>
</dbReference>
<dbReference type="EMBL" id="MSCW01000001">
    <property type="protein sequence ID" value="ONF45314.1"/>
    <property type="molecule type" value="Genomic_DNA"/>
</dbReference>
<dbReference type="Proteomes" id="UP000189339">
    <property type="component" value="Unassembled WGS sequence"/>
</dbReference>
<dbReference type="Pfam" id="PF12339">
    <property type="entry name" value="DNAJ_related"/>
    <property type="match status" value="1"/>
</dbReference>
<dbReference type="Gene3D" id="1.10.287.110">
    <property type="entry name" value="DnaJ domain"/>
    <property type="match status" value="1"/>
</dbReference>
<dbReference type="STRING" id="135739.BTO32_02315"/>
<reference evidence="3 4" key="1">
    <citation type="submission" date="2016-12" db="EMBL/GenBank/DDBJ databases">
        <title>Marinobacter lutaoensis whole genome sequencing.</title>
        <authorList>
            <person name="Verma A."/>
            <person name="Krishnamurthi S."/>
        </authorList>
    </citation>
    <scope>NUCLEOTIDE SEQUENCE [LARGE SCALE GENOMIC DNA]</scope>
    <source>
        <strain evidence="3 4">T5054</strain>
    </source>
</reference>
<dbReference type="OrthoDB" id="581986at2"/>
<keyword evidence="1" id="KW-0143">Chaperone</keyword>
<evidence type="ECO:0000313" key="3">
    <source>
        <dbReference type="EMBL" id="ONF45314.1"/>
    </source>
</evidence>
<dbReference type="AlphaFoldDB" id="A0A1V2DX04"/>
<feature type="domain" description="J" evidence="2">
    <location>
        <begin position="166"/>
        <end position="220"/>
    </location>
</feature>